<dbReference type="GO" id="GO:0031507">
    <property type="term" value="P:heterochromatin formation"/>
    <property type="evidence" value="ECO:0007669"/>
    <property type="project" value="TreeGrafter"/>
</dbReference>
<evidence type="ECO:0000256" key="2">
    <source>
        <dbReference type="SAM" id="Coils"/>
    </source>
</evidence>
<feature type="coiled-coil region" evidence="2">
    <location>
        <begin position="801"/>
        <end position="842"/>
    </location>
</feature>
<dbReference type="GO" id="GO:0007291">
    <property type="term" value="P:sperm individualization"/>
    <property type="evidence" value="ECO:0007669"/>
    <property type="project" value="EnsemblMetazoa"/>
</dbReference>
<dbReference type="GO" id="GO:0006998">
    <property type="term" value="P:nuclear envelope organization"/>
    <property type="evidence" value="ECO:0007669"/>
    <property type="project" value="TreeGrafter"/>
</dbReference>
<dbReference type="Proteomes" id="UP000000304">
    <property type="component" value="Chromosome 2L"/>
</dbReference>
<dbReference type="GO" id="GO:0007097">
    <property type="term" value="P:nuclear migration"/>
    <property type="evidence" value="ECO:0007669"/>
    <property type="project" value="TreeGrafter"/>
</dbReference>
<dbReference type="GO" id="GO:0051664">
    <property type="term" value="P:nuclear pore localization"/>
    <property type="evidence" value="ECO:0007669"/>
    <property type="project" value="TreeGrafter"/>
</dbReference>
<dbReference type="GO" id="GO:0005652">
    <property type="term" value="C:nuclear lamina"/>
    <property type="evidence" value="ECO:0007669"/>
    <property type="project" value="TreeGrafter"/>
</dbReference>
<evidence type="ECO:0000256" key="3">
    <source>
        <dbReference type="SAM" id="MobiDB-lite"/>
    </source>
</evidence>
<sequence length="926" mass="106353">MASRQAGFVLDAKSMGLNPSRPASPPPPPSSSASQKCRQVQPTETSASRPHHESTLEASSHHQCTASTEAMTTDHYRCLIQKLRDANGDAGNMSFELNSIFLKRLDEIDCLDEREGDDTHTCQLRLVTFQEWVDFLLHVNSVILGNVSDLEKEAYSKIVSCCQSVQVRQQHTLEENRRLREDICAIIERVQTSPHCNNFDFNGISLETLTVNQLRGVGKDHAHAECESEKMSESMRSLVGEIAAKHDEIGELKSQINALDEVVHTARQKLLLKDQCIAQLNQQFNYRFSGILFLSLNRLFQRTIKYSIEYLFSEMPNFLLQEITRCIESRDQASMEESPNDTLTADAITSDMLEDLSIHDIQESEMLRLLNTELNDLLDLHDKQEFQTIESWRKRLSCFIGKLASEREDTVKKLESIRSNLKILQSDLDHSCLNSIDSESRPCNQDADAQMLEALRRRLLSLSQVNRELHGKYQRLDTESKIKISELEARLESEIGVYQRNNDVLREIAELLCSLGSKEFSYNEIYDESSKENPFCTTIAQMFAQTFEQEKNQVTINETLSCQVKGLQENLKDRDNQISQLQTMINSYSDFSENNRLKEEMHVLKQKNCDLSRQLRELPSLLKTQEDQSVELCTKYESLMASFEDQCQELKGAKRKAQSLQTRLDQVEQLQDELRTERKILREEVIALKEKEAVSAGRDRALQEQQKSAQLEMEKMRDLVRKMQGHLQLDDIRHRESIQRMNETTESLREELRIISENCQQMQVRLNQQTEVNQQQEQIIDSFRKWKDAQVRADEAMRHCAKRAEEHIHMLLEENRTLAEDYRNLFRDYKLLETEIKRVKQAVNCASSSAINCPPPTSGGLANPEAGNDMARRLQNLTSTSQRIFNQNQTISDQYCNLLISGSPAGIGQPVAQSILRRTRSSEGQS</sequence>
<dbReference type="OrthoDB" id="6350415at2759"/>
<dbReference type="GO" id="GO:0070865">
    <property type="term" value="C:investment cone"/>
    <property type="evidence" value="ECO:0007669"/>
    <property type="project" value="EnsemblMetazoa"/>
</dbReference>
<dbReference type="AlphaFoldDB" id="B4Q6D0"/>
<feature type="coiled-coil region" evidence="2">
    <location>
        <begin position="738"/>
        <end position="765"/>
    </location>
</feature>
<dbReference type="PhylomeDB" id="B4Q6D0"/>
<dbReference type="GO" id="GO:0032053">
    <property type="term" value="P:ciliary basal body organization"/>
    <property type="evidence" value="ECO:0007669"/>
    <property type="project" value="EnsemblMetazoa"/>
</dbReference>
<keyword evidence="1 2" id="KW-0175">Coiled coil</keyword>
<feature type="coiled-coil region" evidence="2">
    <location>
        <begin position="557"/>
        <end position="584"/>
    </location>
</feature>
<proteinExistence type="predicted"/>
<name>B4Q6D0_DROSI</name>
<feature type="coiled-coil region" evidence="2">
    <location>
        <begin position="640"/>
        <end position="691"/>
    </location>
</feature>
<dbReference type="PANTHER" id="PTHR45721">
    <property type="entry name" value="LAMIN DM0-RELATED"/>
    <property type="match status" value="1"/>
</dbReference>
<evidence type="ECO:0000313" key="5">
    <source>
        <dbReference type="Proteomes" id="UP000000304"/>
    </source>
</evidence>
<evidence type="ECO:0000256" key="1">
    <source>
        <dbReference type="ARBA" id="ARBA00023054"/>
    </source>
</evidence>
<keyword evidence="5" id="KW-1185">Reference proteome</keyword>
<dbReference type="SMR" id="B4Q6D0"/>
<organism evidence="4 5">
    <name type="scientific">Drosophila simulans</name>
    <name type="common">Fruit fly</name>
    <dbReference type="NCBI Taxonomy" id="7240"/>
    <lineage>
        <taxon>Eukaryota</taxon>
        <taxon>Metazoa</taxon>
        <taxon>Ecdysozoa</taxon>
        <taxon>Arthropoda</taxon>
        <taxon>Hexapoda</taxon>
        <taxon>Insecta</taxon>
        <taxon>Pterygota</taxon>
        <taxon>Neoptera</taxon>
        <taxon>Endopterygota</taxon>
        <taxon>Diptera</taxon>
        <taxon>Brachycera</taxon>
        <taxon>Muscomorpha</taxon>
        <taxon>Ephydroidea</taxon>
        <taxon>Drosophilidae</taxon>
        <taxon>Drosophila</taxon>
        <taxon>Sophophora</taxon>
    </lineage>
</organism>
<dbReference type="OMA" id="PRINCEL"/>
<gene>
    <name evidence="4" type="primary">Dsim\GD21966</name>
    <name evidence="4" type="ORF">Dsim_GD21966</name>
</gene>
<dbReference type="PANTHER" id="PTHR45721:SF11">
    <property type="entry name" value="LAMIN DM0-RELATED"/>
    <property type="match status" value="1"/>
</dbReference>
<feature type="compositionally biased region" description="Polar residues" evidence="3">
    <location>
        <begin position="35"/>
        <end position="48"/>
    </location>
</feature>
<protein>
    <submittedName>
        <fullName evidence="4">GD21966</fullName>
    </submittedName>
</protein>
<evidence type="ECO:0000313" key="4">
    <source>
        <dbReference type="EMBL" id="EDX05112.1"/>
    </source>
</evidence>
<dbReference type="InterPro" id="IPR031843">
    <property type="entry name" value="Yuri_gagarin"/>
</dbReference>
<dbReference type="GO" id="GO:0005737">
    <property type="term" value="C:cytoplasm"/>
    <property type="evidence" value="ECO:0007669"/>
    <property type="project" value="EnsemblMetazoa"/>
</dbReference>
<dbReference type="GO" id="GO:0005200">
    <property type="term" value="F:structural constituent of cytoskeleton"/>
    <property type="evidence" value="ECO:0007669"/>
    <property type="project" value="TreeGrafter"/>
</dbReference>
<dbReference type="GO" id="GO:0042332">
    <property type="term" value="P:gravitaxis"/>
    <property type="evidence" value="ECO:0007669"/>
    <property type="project" value="EnsemblMetazoa"/>
</dbReference>
<feature type="region of interest" description="Disordered" evidence="3">
    <location>
        <begin position="1"/>
        <end position="66"/>
    </location>
</feature>
<dbReference type="GO" id="GO:0090435">
    <property type="term" value="P:protein localization to nuclear envelope"/>
    <property type="evidence" value="ECO:0007669"/>
    <property type="project" value="TreeGrafter"/>
</dbReference>
<dbReference type="Pfam" id="PF15934">
    <property type="entry name" value="Yuri_gagarin"/>
    <property type="match status" value="1"/>
</dbReference>
<dbReference type="HOGENOM" id="CLU_324471_0_0_1"/>
<feature type="compositionally biased region" description="Polar residues" evidence="3">
    <location>
        <begin position="56"/>
        <end position="66"/>
    </location>
</feature>
<dbReference type="EMBL" id="CM000361">
    <property type="protein sequence ID" value="EDX05112.1"/>
    <property type="molecule type" value="Genomic_DNA"/>
</dbReference>
<reference evidence="4 5" key="1">
    <citation type="journal article" date="2007" name="Nature">
        <title>Evolution of genes and genomes on the Drosophila phylogeny.</title>
        <authorList>
            <consortium name="Drosophila 12 Genomes Consortium"/>
            <person name="Clark A.G."/>
            <person name="Eisen M.B."/>
            <person name="Smith D.R."/>
            <person name="Bergman C.M."/>
            <person name="Oliver B."/>
            <person name="Markow T.A."/>
            <person name="Kaufman T.C."/>
            <person name="Kellis M."/>
            <person name="Gelbart W."/>
            <person name="Iyer V.N."/>
            <person name="Pollard D.A."/>
            <person name="Sackton T.B."/>
            <person name="Larracuente A.M."/>
            <person name="Singh N.D."/>
            <person name="Abad J.P."/>
            <person name="Abt D.N."/>
            <person name="Adryan B."/>
            <person name="Aguade M."/>
            <person name="Akashi H."/>
            <person name="Anderson W.W."/>
            <person name="Aquadro C.F."/>
            <person name="Ardell D.H."/>
            <person name="Arguello R."/>
            <person name="Artieri C.G."/>
            <person name="Barbash D.A."/>
            <person name="Barker D."/>
            <person name="Barsanti P."/>
            <person name="Batterham P."/>
            <person name="Batzoglou S."/>
            <person name="Begun D."/>
            <person name="Bhutkar A."/>
            <person name="Blanco E."/>
            <person name="Bosak S.A."/>
            <person name="Bradley R.K."/>
            <person name="Brand A.D."/>
            <person name="Brent M.R."/>
            <person name="Brooks A.N."/>
            <person name="Brown R.H."/>
            <person name="Butlin R.K."/>
            <person name="Caggese C."/>
            <person name="Calvi B.R."/>
            <person name="Bernardo de Carvalho A."/>
            <person name="Caspi A."/>
            <person name="Castrezana S."/>
            <person name="Celniker S.E."/>
            <person name="Chang J.L."/>
            <person name="Chapple C."/>
            <person name="Chatterji S."/>
            <person name="Chinwalla A."/>
            <person name="Civetta A."/>
            <person name="Clifton S.W."/>
            <person name="Comeron J.M."/>
            <person name="Costello J.C."/>
            <person name="Coyne J.A."/>
            <person name="Daub J."/>
            <person name="David R.G."/>
            <person name="Delcher A.L."/>
            <person name="Delehaunty K."/>
            <person name="Do C.B."/>
            <person name="Ebling H."/>
            <person name="Edwards K."/>
            <person name="Eickbush T."/>
            <person name="Evans J.D."/>
            <person name="Filipski A."/>
            <person name="Findeiss S."/>
            <person name="Freyhult E."/>
            <person name="Fulton L."/>
            <person name="Fulton R."/>
            <person name="Garcia A.C."/>
            <person name="Gardiner A."/>
            <person name="Garfield D.A."/>
            <person name="Garvin B.E."/>
            <person name="Gibson G."/>
            <person name="Gilbert D."/>
            <person name="Gnerre S."/>
            <person name="Godfrey J."/>
            <person name="Good R."/>
            <person name="Gotea V."/>
            <person name="Gravely B."/>
            <person name="Greenberg A.J."/>
            <person name="Griffiths-Jones S."/>
            <person name="Gross S."/>
            <person name="Guigo R."/>
            <person name="Gustafson E.A."/>
            <person name="Haerty W."/>
            <person name="Hahn M.W."/>
            <person name="Halligan D.L."/>
            <person name="Halpern A.L."/>
            <person name="Halter G.M."/>
            <person name="Han M.V."/>
            <person name="Heger A."/>
            <person name="Hillier L."/>
            <person name="Hinrichs A.S."/>
            <person name="Holmes I."/>
            <person name="Hoskins R.A."/>
            <person name="Hubisz M.J."/>
            <person name="Hultmark D."/>
            <person name="Huntley M.A."/>
            <person name="Jaffe D.B."/>
            <person name="Jagadeeshan S."/>
            <person name="Jeck W.R."/>
            <person name="Johnson J."/>
            <person name="Jones C.D."/>
            <person name="Jordan W.C."/>
            <person name="Karpen G.H."/>
            <person name="Kataoka E."/>
            <person name="Keightley P.D."/>
            <person name="Kheradpour P."/>
            <person name="Kirkness E.F."/>
            <person name="Koerich L.B."/>
            <person name="Kristiansen K."/>
            <person name="Kudrna D."/>
            <person name="Kulathinal R.J."/>
            <person name="Kumar S."/>
            <person name="Kwok R."/>
            <person name="Lander E."/>
            <person name="Langley C.H."/>
            <person name="Lapoint R."/>
            <person name="Lazzaro B.P."/>
            <person name="Lee S.J."/>
            <person name="Levesque L."/>
            <person name="Li R."/>
            <person name="Lin C.F."/>
            <person name="Lin M.F."/>
            <person name="Lindblad-Toh K."/>
            <person name="Llopart A."/>
            <person name="Long M."/>
            <person name="Low L."/>
            <person name="Lozovsky E."/>
            <person name="Lu J."/>
            <person name="Luo M."/>
            <person name="Machado C.A."/>
            <person name="Makalowski W."/>
            <person name="Marzo M."/>
            <person name="Matsuda M."/>
            <person name="Matzkin L."/>
            <person name="McAllister B."/>
            <person name="McBride C.S."/>
            <person name="McKernan B."/>
            <person name="McKernan K."/>
            <person name="Mendez-Lago M."/>
            <person name="Minx P."/>
            <person name="Mollenhauer M.U."/>
            <person name="Montooth K."/>
            <person name="Mount S.M."/>
            <person name="Mu X."/>
            <person name="Myers E."/>
            <person name="Negre B."/>
            <person name="Newfeld S."/>
            <person name="Nielsen R."/>
            <person name="Noor M.A."/>
            <person name="O'Grady P."/>
            <person name="Pachter L."/>
            <person name="Papaceit M."/>
            <person name="Parisi M.J."/>
            <person name="Parisi M."/>
            <person name="Parts L."/>
            <person name="Pedersen J.S."/>
            <person name="Pesole G."/>
            <person name="Phillippy A.M."/>
            <person name="Ponting C.P."/>
            <person name="Pop M."/>
            <person name="Porcelli D."/>
            <person name="Powell J.R."/>
            <person name="Prohaska S."/>
            <person name="Pruitt K."/>
            <person name="Puig M."/>
            <person name="Quesneville H."/>
            <person name="Ram K.R."/>
            <person name="Rand D."/>
            <person name="Rasmussen M.D."/>
            <person name="Reed L.K."/>
            <person name="Reenan R."/>
            <person name="Reily A."/>
            <person name="Remington K.A."/>
            <person name="Rieger T.T."/>
            <person name="Ritchie M.G."/>
            <person name="Robin C."/>
            <person name="Rogers Y.H."/>
            <person name="Rohde C."/>
            <person name="Rozas J."/>
            <person name="Rubenfield M.J."/>
            <person name="Ruiz A."/>
            <person name="Russo S."/>
            <person name="Salzberg S.L."/>
            <person name="Sanchez-Gracia A."/>
            <person name="Saranga D.J."/>
            <person name="Sato H."/>
            <person name="Schaeffer S.W."/>
            <person name="Schatz M.C."/>
            <person name="Schlenke T."/>
            <person name="Schwartz R."/>
            <person name="Segarra C."/>
            <person name="Singh R.S."/>
            <person name="Sirot L."/>
            <person name="Sirota M."/>
            <person name="Sisneros N.B."/>
            <person name="Smith C.D."/>
            <person name="Smith T.F."/>
            <person name="Spieth J."/>
            <person name="Stage D.E."/>
            <person name="Stark A."/>
            <person name="Stephan W."/>
            <person name="Strausberg R.L."/>
            <person name="Strempel S."/>
            <person name="Sturgill D."/>
            <person name="Sutton G."/>
            <person name="Sutton G.G."/>
            <person name="Tao W."/>
            <person name="Teichmann S."/>
            <person name="Tobari Y.N."/>
            <person name="Tomimura Y."/>
            <person name="Tsolas J.M."/>
            <person name="Valente V.L."/>
            <person name="Venter E."/>
            <person name="Venter J.C."/>
            <person name="Vicario S."/>
            <person name="Vieira F.G."/>
            <person name="Vilella A.J."/>
            <person name="Villasante A."/>
            <person name="Walenz B."/>
            <person name="Wang J."/>
            <person name="Wasserman M."/>
            <person name="Watts T."/>
            <person name="Wilson D."/>
            <person name="Wilson R.K."/>
            <person name="Wing R.A."/>
            <person name="Wolfner M.F."/>
            <person name="Wong A."/>
            <person name="Wong G.K."/>
            <person name="Wu C.I."/>
            <person name="Wu G."/>
            <person name="Yamamoto D."/>
            <person name="Yang H.P."/>
            <person name="Yang S.P."/>
            <person name="Yorke J.A."/>
            <person name="Yoshida K."/>
            <person name="Zdobnov E."/>
            <person name="Zhang P."/>
            <person name="Zhang Y."/>
            <person name="Zimin A.V."/>
            <person name="Baldwin J."/>
            <person name="Abdouelleil A."/>
            <person name="Abdulkadir J."/>
            <person name="Abebe A."/>
            <person name="Abera B."/>
            <person name="Abreu J."/>
            <person name="Acer S.C."/>
            <person name="Aftuck L."/>
            <person name="Alexander A."/>
            <person name="An P."/>
            <person name="Anderson E."/>
            <person name="Anderson S."/>
            <person name="Arachi H."/>
            <person name="Azer M."/>
            <person name="Bachantsang P."/>
            <person name="Barry A."/>
            <person name="Bayul T."/>
            <person name="Berlin A."/>
            <person name="Bessette D."/>
            <person name="Bloom T."/>
            <person name="Blye J."/>
            <person name="Boguslavskiy L."/>
            <person name="Bonnet C."/>
            <person name="Boukhgalter B."/>
            <person name="Bourzgui I."/>
            <person name="Brown A."/>
            <person name="Cahill P."/>
            <person name="Channer S."/>
            <person name="Cheshatsang Y."/>
            <person name="Chuda L."/>
            <person name="Citroen M."/>
            <person name="Collymore A."/>
            <person name="Cooke P."/>
            <person name="Costello M."/>
            <person name="D'Aco K."/>
            <person name="Daza R."/>
            <person name="De Haan G."/>
            <person name="DeGray S."/>
            <person name="DeMaso C."/>
            <person name="Dhargay N."/>
            <person name="Dooley K."/>
            <person name="Dooley E."/>
            <person name="Doricent M."/>
            <person name="Dorje P."/>
            <person name="Dorjee K."/>
            <person name="Dupes A."/>
            <person name="Elong R."/>
            <person name="Falk J."/>
            <person name="Farina A."/>
            <person name="Faro S."/>
            <person name="Ferguson D."/>
            <person name="Fisher S."/>
            <person name="Foley C.D."/>
            <person name="Franke A."/>
            <person name="Friedrich D."/>
            <person name="Gadbois L."/>
            <person name="Gearin G."/>
            <person name="Gearin C.R."/>
            <person name="Giannoukos G."/>
            <person name="Goode T."/>
            <person name="Graham J."/>
            <person name="Grandbois E."/>
            <person name="Grewal S."/>
            <person name="Gyaltsen K."/>
            <person name="Hafez N."/>
            <person name="Hagos B."/>
            <person name="Hall J."/>
            <person name="Henson C."/>
            <person name="Hollinger A."/>
            <person name="Honan T."/>
            <person name="Huard M.D."/>
            <person name="Hughes L."/>
            <person name="Hurhula B."/>
            <person name="Husby M.E."/>
            <person name="Kamat A."/>
            <person name="Kanga B."/>
            <person name="Kashin S."/>
            <person name="Khazanovich D."/>
            <person name="Kisner P."/>
            <person name="Lance K."/>
            <person name="Lara M."/>
            <person name="Lee W."/>
            <person name="Lennon N."/>
            <person name="Letendre F."/>
            <person name="LeVine R."/>
            <person name="Lipovsky A."/>
            <person name="Liu X."/>
            <person name="Liu J."/>
            <person name="Liu S."/>
            <person name="Lokyitsang T."/>
            <person name="Lokyitsang Y."/>
            <person name="Lubonja R."/>
            <person name="Lui A."/>
            <person name="MacDonald P."/>
            <person name="Magnisalis V."/>
            <person name="Maru K."/>
            <person name="Matthews C."/>
            <person name="McCusker W."/>
            <person name="McDonough S."/>
            <person name="Mehta T."/>
            <person name="Meldrim J."/>
            <person name="Meneus L."/>
            <person name="Mihai O."/>
            <person name="Mihalev A."/>
            <person name="Mihova T."/>
            <person name="Mittelman R."/>
            <person name="Mlenga V."/>
            <person name="Montmayeur A."/>
            <person name="Mulrain L."/>
            <person name="Navidi A."/>
            <person name="Naylor J."/>
            <person name="Negash T."/>
            <person name="Nguyen T."/>
            <person name="Nguyen N."/>
            <person name="Nicol R."/>
            <person name="Norbu C."/>
            <person name="Norbu N."/>
            <person name="Novod N."/>
            <person name="O'Neill B."/>
            <person name="Osman S."/>
            <person name="Markiewicz E."/>
            <person name="Oyono O.L."/>
            <person name="Patti C."/>
            <person name="Phunkhang P."/>
            <person name="Pierre F."/>
            <person name="Priest M."/>
            <person name="Raghuraman S."/>
            <person name="Rege F."/>
            <person name="Reyes R."/>
            <person name="Rise C."/>
            <person name="Rogov P."/>
            <person name="Ross K."/>
            <person name="Ryan E."/>
            <person name="Settipalli S."/>
            <person name="Shea T."/>
            <person name="Sherpa N."/>
            <person name="Shi L."/>
            <person name="Shih D."/>
            <person name="Sparrow T."/>
            <person name="Spaulding J."/>
            <person name="Stalker J."/>
            <person name="Stange-Thomann N."/>
            <person name="Stavropoulos S."/>
            <person name="Stone C."/>
            <person name="Strader C."/>
            <person name="Tesfaye S."/>
            <person name="Thomson T."/>
            <person name="Thoulutsang Y."/>
            <person name="Thoulutsang D."/>
            <person name="Topham K."/>
            <person name="Topping I."/>
            <person name="Tsamla T."/>
            <person name="Vassiliev H."/>
            <person name="Vo A."/>
            <person name="Wangchuk T."/>
            <person name="Wangdi T."/>
            <person name="Weiand M."/>
            <person name="Wilkinson J."/>
            <person name="Wilson A."/>
            <person name="Yadav S."/>
            <person name="Young G."/>
            <person name="Yu Q."/>
            <person name="Zembek L."/>
            <person name="Zhong D."/>
            <person name="Zimmer A."/>
            <person name="Zwirko Z."/>
            <person name="Jaffe D.B."/>
            <person name="Alvarez P."/>
            <person name="Brockman W."/>
            <person name="Butler J."/>
            <person name="Chin C."/>
            <person name="Gnerre S."/>
            <person name="Grabherr M."/>
            <person name="Kleber M."/>
            <person name="Mauceli E."/>
            <person name="MacCallum I."/>
        </authorList>
    </citation>
    <scope>NUCLEOTIDE SEQUENCE [LARGE SCALE GENOMIC DNA]</scope>
    <source>
        <strain evidence="5">white501</strain>
    </source>
</reference>
<accession>B4Q6D0</accession>